<protein>
    <recommendedName>
        <fullName evidence="2">ArnR1-like winged helix-turn-helix domain-containing protein</fullName>
    </recommendedName>
</protein>
<reference evidence="1" key="1">
    <citation type="journal article" date="2014" name="Front. Microbiol.">
        <title>High frequency of phylogenetically diverse reductive dehalogenase-homologous genes in deep subseafloor sedimentary metagenomes.</title>
        <authorList>
            <person name="Kawai M."/>
            <person name="Futagami T."/>
            <person name="Toyoda A."/>
            <person name="Takaki Y."/>
            <person name="Nishi S."/>
            <person name="Hori S."/>
            <person name="Arai W."/>
            <person name="Tsubouchi T."/>
            <person name="Morono Y."/>
            <person name="Uchiyama I."/>
            <person name="Ito T."/>
            <person name="Fujiyama A."/>
            <person name="Inagaki F."/>
            <person name="Takami H."/>
        </authorList>
    </citation>
    <scope>NUCLEOTIDE SEQUENCE</scope>
    <source>
        <strain evidence="1">Expedition CK06-06</strain>
    </source>
</reference>
<evidence type="ECO:0000313" key="1">
    <source>
        <dbReference type="EMBL" id="GAH75900.1"/>
    </source>
</evidence>
<dbReference type="AlphaFoldDB" id="X1J315"/>
<feature type="non-terminal residue" evidence="1">
    <location>
        <position position="30"/>
    </location>
</feature>
<name>X1J315_9ZZZZ</name>
<evidence type="ECO:0008006" key="2">
    <source>
        <dbReference type="Google" id="ProtNLM"/>
    </source>
</evidence>
<organism evidence="1">
    <name type="scientific">marine sediment metagenome</name>
    <dbReference type="NCBI Taxonomy" id="412755"/>
    <lineage>
        <taxon>unclassified sequences</taxon>
        <taxon>metagenomes</taxon>
        <taxon>ecological metagenomes</taxon>
    </lineage>
</organism>
<gene>
    <name evidence="1" type="ORF">S03H2_44301</name>
</gene>
<accession>X1J315</accession>
<sequence length="30" mass="3401">MINEYIEGIGFIKSDKGGKRSLTKRGLEFL</sequence>
<proteinExistence type="predicted"/>
<dbReference type="EMBL" id="BARU01027694">
    <property type="protein sequence ID" value="GAH75900.1"/>
    <property type="molecule type" value="Genomic_DNA"/>
</dbReference>
<comment type="caution">
    <text evidence="1">The sequence shown here is derived from an EMBL/GenBank/DDBJ whole genome shotgun (WGS) entry which is preliminary data.</text>
</comment>